<name>A0A366D1U4_9GAMM</name>
<evidence type="ECO:0000256" key="6">
    <source>
        <dbReference type="ARBA" id="ARBA00022989"/>
    </source>
</evidence>
<dbReference type="EMBL" id="QNRF01000003">
    <property type="protein sequence ID" value="RBO84042.1"/>
    <property type="molecule type" value="Genomic_DNA"/>
</dbReference>
<evidence type="ECO:0000313" key="13">
    <source>
        <dbReference type="Proteomes" id="UP000252086"/>
    </source>
</evidence>
<feature type="domain" description="Tripartite ATP-independent periplasmic transporters DctQ component" evidence="11">
    <location>
        <begin position="59"/>
        <end position="192"/>
    </location>
</feature>
<dbReference type="OrthoDB" id="9795655at2"/>
<dbReference type="GO" id="GO:0005886">
    <property type="term" value="C:plasma membrane"/>
    <property type="evidence" value="ECO:0007669"/>
    <property type="project" value="UniProtKB-SubCell"/>
</dbReference>
<dbReference type="PANTHER" id="PTHR35011">
    <property type="entry name" value="2,3-DIKETO-L-GULONATE TRAP TRANSPORTER SMALL PERMEASE PROTEIN YIAM"/>
    <property type="match status" value="1"/>
</dbReference>
<evidence type="ECO:0000256" key="7">
    <source>
        <dbReference type="ARBA" id="ARBA00023136"/>
    </source>
</evidence>
<proteinExistence type="inferred from homology"/>
<dbReference type="RefSeq" id="WP_113874014.1">
    <property type="nucleotide sequence ID" value="NZ_QNRF01000003.1"/>
</dbReference>
<comment type="subcellular location">
    <subcellularLocation>
        <location evidence="1 9">Cell inner membrane</location>
        <topology evidence="1 9">Multi-pass membrane protein</topology>
    </subcellularLocation>
</comment>
<feature type="transmembrane region" description="Helical" evidence="9">
    <location>
        <begin position="54"/>
        <end position="73"/>
    </location>
</feature>
<keyword evidence="3" id="KW-1003">Cell membrane</keyword>
<dbReference type="PANTHER" id="PTHR35011:SF4">
    <property type="entry name" value="SLL1102 PROTEIN"/>
    <property type="match status" value="1"/>
</dbReference>
<evidence type="ECO:0000256" key="9">
    <source>
        <dbReference type="RuleBase" id="RU369079"/>
    </source>
</evidence>
<protein>
    <recommendedName>
        <fullName evidence="9">TRAP transporter small permease protein</fullName>
    </recommendedName>
</protein>
<evidence type="ECO:0000256" key="8">
    <source>
        <dbReference type="ARBA" id="ARBA00038436"/>
    </source>
</evidence>
<dbReference type="Proteomes" id="UP000252086">
    <property type="component" value="Unassembled WGS sequence"/>
</dbReference>
<dbReference type="Pfam" id="PF04290">
    <property type="entry name" value="DctQ"/>
    <property type="match status" value="1"/>
</dbReference>
<keyword evidence="4 9" id="KW-0997">Cell inner membrane</keyword>
<keyword evidence="6 9" id="KW-1133">Transmembrane helix</keyword>
<feature type="transmembrane region" description="Helical" evidence="9">
    <location>
        <begin position="85"/>
        <end position="102"/>
    </location>
</feature>
<feature type="compositionally biased region" description="Low complexity" evidence="10">
    <location>
        <begin position="16"/>
        <end position="25"/>
    </location>
</feature>
<evidence type="ECO:0000256" key="10">
    <source>
        <dbReference type="SAM" id="MobiDB-lite"/>
    </source>
</evidence>
<keyword evidence="13" id="KW-1185">Reference proteome</keyword>
<evidence type="ECO:0000256" key="1">
    <source>
        <dbReference type="ARBA" id="ARBA00004429"/>
    </source>
</evidence>
<organism evidence="12 13">
    <name type="scientific">Marinomonas aquiplantarum</name>
    <dbReference type="NCBI Taxonomy" id="491951"/>
    <lineage>
        <taxon>Bacteria</taxon>
        <taxon>Pseudomonadati</taxon>
        <taxon>Pseudomonadota</taxon>
        <taxon>Gammaproteobacteria</taxon>
        <taxon>Oceanospirillales</taxon>
        <taxon>Oceanospirillaceae</taxon>
        <taxon>Marinomonas</taxon>
    </lineage>
</organism>
<evidence type="ECO:0000259" key="11">
    <source>
        <dbReference type="Pfam" id="PF04290"/>
    </source>
</evidence>
<dbReference type="InterPro" id="IPR055348">
    <property type="entry name" value="DctQ"/>
</dbReference>
<sequence length="210" mass="23794">MQMAPNNKTDKVAATKLSSSKLSSSQRPNTKLPETRLSKHIDSLLKVIGNAASWIWVVLMGVIILNVFMRYALGEGRIEFEELQWHFYAVGWLIGLSYCFAYDQHVRVDLIHGHLSLRAKSWIELFGIVLLLLPFTCTVIWYSVPFISYSWEMHEISSAPGGLPYRWIIKSSLLVGFVLLALAIISRLSRVLALLFLHSRSDTQSITTQA</sequence>
<evidence type="ECO:0000256" key="2">
    <source>
        <dbReference type="ARBA" id="ARBA00022448"/>
    </source>
</evidence>
<dbReference type="InterPro" id="IPR007387">
    <property type="entry name" value="TRAP_DctQ"/>
</dbReference>
<feature type="transmembrane region" description="Helical" evidence="9">
    <location>
        <begin position="164"/>
        <end position="185"/>
    </location>
</feature>
<keyword evidence="5 9" id="KW-0812">Transmembrane</keyword>
<accession>A0A366D1U4</accession>
<reference evidence="12 13" key="1">
    <citation type="submission" date="2018-06" db="EMBL/GenBank/DDBJ databases">
        <title>Genomic Encyclopedia of Type Strains, Phase III (KMG-III): the genomes of soil and plant-associated and newly described type strains.</title>
        <authorList>
            <person name="Whitman W."/>
        </authorList>
    </citation>
    <scope>NUCLEOTIDE SEQUENCE [LARGE SCALE GENOMIC DNA]</scope>
    <source>
        <strain evidence="12 13">CECT 7732</strain>
    </source>
</reference>
<comment type="similarity">
    <text evidence="8 9">Belongs to the TRAP transporter small permease family.</text>
</comment>
<evidence type="ECO:0000256" key="5">
    <source>
        <dbReference type="ARBA" id="ARBA00022692"/>
    </source>
</evidence>
<keyword evidence="2 9" id="KW-0813">Transport</keyword>
<comment type="function">
    <text evidence="9">Part of the tripartite ATP-independent periplasmic (TRAP) transport system.</text>
</comment>
<gene>
    <name evidence="12" type="ORF">DFP76_103316</name>
</gene>
<feature type="region of interest" description="Disordered" evidence="10">
    <location>
        <begin position="1"/>
        <end position="31"/>
    </location>
</feature>
<evidence type="ECO:0000313" key="12">
    <source>
        <dbReference type="EMBL" id="RBO84042.1"/>
    </source>
</evidence>
<evidence type="ECO:0000256" key="4">
    <source>
        <dbReference type="ARBA" id="ARBA00022519"/>
    </source>
</evidence>
<feature type="transmembrane region" description="Helical" evidence="9">
    <location>
        <begin position="122"/>
        <end position="144"/>
    </location>
</feature>
<comment type="caution">
    <text evidence="12">The sequence shown here is derived from an EMBL/GenBank/DDBJ whole genome shotgun (WGS) entry which is preliminary data.</text>
</comment>
<dbReference type="AlphaFoldDB" id="A0A366D1U4"/>
<evidence type="ECO:0000256" key="3">
    <source>
        <dbReference type="ARBA" id="ARBA00022475"/>
    </source>
</evidence>
<dbReference type="GO" id="GO:0022857">
    <property type="term" value="F:transmembrane transporter activity"/>
    <property type="evidence" value="ECO:0007669"/>
    <property type="project" value="UniProtKB-UniRule"/>
</dbReference>
<keyword evidence="7 9" id="KW-0472">Membrane</keyword>
<comment type="subunit">
    <text evidence="9">The complex comprises the extracytoplasmic solute receptor protein and the two transmembrane proteins.</text>
</comment>